<proteinExistence type="predicted"/>
<dbReference type="Proteomes" id="UP000481517">
    <property type="component" value="Unassembled WGS sequence"/>
</dbReference>
<organism evidence="1 2">
    <name type="scientific">Pseudidiomarina piscicola</name>
    <dbReference type="NCBI Taxonomy" id="2614830"/>
    <lineage>
        <taxon>Bacteria</taxon>
        <taxon>Pseudomonadati</taxon>
        <taxon>Pseudomonadota</taxon>
        <taxon>Gammaproteobacteria</taxon>
        <taxon>Alteromonadales</taxon>
        <taxon>Idiomarinaceae</taxon>
        <taxon>Pseudidiomarina</taxon>
    </lineage>
</organism>
<evidence type="ECO:0000313" key="2">
    <source>
        <dbReference type="Proteomes" id="UP000481517"/>
    </source>
</evidence>
<dbReference type="RefSeq" id="WP_173920201.1">
    <property type="nucleotide sequence ID" value="NZ_CADCXY010000002.1"/>
</dbReference>
<keyword evidence="2" id="KW-1185">Reference proteome</keyword>
<accession>A0A6S6WL19</accession>
<gene>
    <name evidence="1" type="ORF">PSI9734_01194</name>
</gene>
<sequence length="119" mass="13215">MSHPHNYSLETAPKAYLERVFISSRPRQITFAALIGPYRLHVLDITQHYTSLKAGNGEPFIAQAITSDRNGIHGVYGPIKHYLLIIDQQPVAVYDTDGRYISAADDEKPCPARASVHIG</sequence>
<name>A0A6S6WL19_9GAMM</name>
<protein>
    <submittedName>
        <fullName evidence="1">Uncharacterized protein</fullName>
    </submittedName>
</protein>
<reference evidence="1 2" key="1">
    <citation type="submission" date="2020-02" db="EMBL/GenBank/DDBJ databases">
        <authorList>
            <person name="Rodrigo-Torres L."/>
            <person name="Arahal R. D."/>
            <person name="Lucena T."/>
        </authorList>
    </citation>
    <scope>NUCLEOTIDE SEQUENCE [LARGE SCALE GENOMIC DNA]</scope>
    <source>
        <strain evidence="1 2">CECT 9734</strain>
    </source>
</reference>
<dbReference type="EMBL" id="CADCXY010000002">
    <property type="protein sequence ID" value="CAB0150753.1"/>
    <property type="molecule type" value="Genomic_DNA"/>
</dbReference>
<evidence type="ECO:0000313" key="1">
    <source>
        <dbReference type="EMBL" id="CAB0150753.1"/>
    </source>
</evidence>
<dbReference type="AlphaFoldDB" id="A0A6S6WL19"/>